<name>A0ABC9YK29_GRUJA</name>
<accession>A0ABC9YK29</accession>
<proteinExistence type="predicted"/>
<dbReference type="PRINTS" id="PR01345">
    <property type="entry name" value="CERVTRCPTASE"/>
</dbReference>
<gene>
    <name evidence="1" type="ORF">GRJ2_003448600</name>
</gene>
<sequence length="360" mass="41217">MLFNIFISDLDDGIKCTLMKFVDDTKLSGEVDTLEGRATLQEDLDRLEEWAKKNLMKFNKDKCKVLHLGKHNPGVQHRLGSTWLESSSVERDLGVLVDNSVLQRQSKPTGCWVASTRASPAETKKSLSPLYSALVRPHLEYCVQFWSPLYKKDVDRLERVQRRATRMIKGLGSLSYEERLRELGLFSLEKRRLRGDLITMFQYLKGGYKEDGDSLFTRSHMEKTRGLYIKQIFGPGLKFIISPRKAKAHLELNLARDVKDNKKGFFKYISSKRKTRENVGPLLNEVGALVMEDTEKVELLNVAFASVLTAKAGPQESLTLEVRKKIWRKEDLPLVEEDRVRDHLGKLDTHKSMGPNGMHP</sequence>
<evidence type="ECO:0000313" key="2">
    <source>
        <dbReference type="Proteomes" id="UP001623348"/>
    </source>
</evidence>
<dbReference type="AlphaFoldDB" id="A0ABC9YK29"/>
<dbReference type="PANTHER" id="PTHR33332">
    <property type="entry name" value="REVERSE TRANSCRIPTASE DOMAIN-CONTAINING PROTEIN"/>
    <property type="match status" value="1"/>
</dbReference>
<evidence type="ECO:0000313" key="1">
    <source>
        <dbReference type="EMBL" id="GAB0209829.1"/>
    </source>
</evidence>
<comment type="caution">
    <text evidence="1">The sequence shown here is derived from an EMBL/GenBank/DDBJ whole genome shotgun (WGS) entry which is preliminary data.</text>
</comment>
<organism evidence="1 2">
    <name type="scientific">Grus japonensis</name>
    <name type="common">Japanese crane</name>
    <name type="synonym">Red-crowned crane</name>
    <dbReference type="NCBI Taxonomy" id="30415"/>
    <lineage>
        <taxon>Eukaryota</taxon>
        <taxon>Metazoa</taxon>
        <taxon>Chordata</taxon>
        <taxon>Craniata</taxon>
        <taxon>Vertebrata</taxon>
        <taxon>Euteleostomi</taxon>
        <taxon>Archelosauria</taxon>
        <taxon>Archosauria</taxon>
        <taxon>Dinosauria</taxon>
        <taxon>Saurischia</taxon>
        <taxon>Theropoda</taxon>
        <taxon>Coelurosauria</taxon>
        <taxon>Aves</taxon>
        <taxon>Neognathae</taxon>
        <taxon>Neoaves</taxon>
        <taxon>Gruiformes</taxon>
        <taxon>Gruidae</taxon>
        <taxon>Grus</taxon>
    </lineage>
</organism>
<dbReference type="EMBL" id="BAAFJT010000318">
    <property type="protein sequence ID" value="GAB0209829.1"/>
    <property type="molecule type" value="Genomic_DNA"/>
</dbReference>
<dbReference type="Proteomes" id="UP001623348">
    <property type="component" value="Unassembled WGS sequence"/>
</dbReference>
<protein>
    <submittedName>
        <fullName evidence="1">Mitochondrial enolase superfamily member 1</fullName>
    </submittedName>
</protein>
<keyword evidence="2" id="KW-1185">Reference proteome</keyword>
<reference evidence="1 2" key="1">
    <citation type="submission" date="2024-06" db="EMBL/GenBank/DDBJ databases">
        <title>The draft genome of Grus japonensis, version 3.</title>
        <authorList>
            <person name="Nabeshima K."/>
            <person name="Suzuki S."/>
            <person name="Onuma M."/>
        </authorList>
    </citation>
    <scope>NUCLEOTIDE SEQUENCE [LARGE SCALE GENOMIC DNA]</scope>
    <source>
        <strain evidence="1 2">451A</strain>
    </source>
</reference>